<keyword evidence="2" id="KW-0456">Lyase</keyword>
<dbReference type="Gene3D" id="1.25.10.10">
    <property type="entry name" value="Leucine-rich Repeat Variant"/>
    <property type="match status" value="2"/>
</dbReference>
<dbReference type="InterPro" id="IPR011989">
    <property type="entry name" value="ARM-like"/>
</dbReference>
<organism evidence="2 3">
    <name type="scientific">Limihaloglobus sulfuriphilus</name>
    <dbReference type="NCBI Taxonomy" id="1851148"/>
    <lineage>
        <taxon>Bacteria</taxon>
        <taxon>Pseudomonadati</taxon>
        <taxon>Planctomycetota</taxon>
        <taxon>Phycisphaerae</taxon>
        <taxon>Sedimentisphaerales</taxon>
        <taxon>Sedimentisphaeraceae</taxon>
        <taxon>Limihaloglobus</taxon>
    </lineage>
</organism>
<proteinExistence type="predicted"/>
<evidence type="ECO:0000313" key="2">
    <source>
        <dbReference type="EMBL" id="AQQ71563.1"/>
    </source>
</evidence>
<sequence precursor="true">MKKIKLITLISCVFAALCFGMGGSSPSNIDLLGGSDQKDKAVEIIRQGLKSQDSTLRTNAVEAVVRSGYMPLMDDVVKMLSDESVPVRFAALVAIGDLSYMPAEPYLIKYLKDSDQNVQMAAAYALSSLGHQRYQPRIAEGVNSTNQTVKANSVMLLGKIDNPDAKKILEWILKSPDAADKVKIQAIESLAHLGDTDMYHKAWALLISKRSDDRIIGVRIMTQLKTAKAVNAVKTMLRDDLVEIRIAAAAALARLNDPAGGILLKEYFDSISGGIDKESRKRCNVQAALGLMELDQQKFGKYTRVLLNDKDEMIRIYGAMVVLNHVR</sequence>
<dbReference type="PANTHER" id="PTHR12697:SF5">
    <property type="entry name" value="DEOXYHYPUSINE HYDROXYLASE"/>
    <property type="match status" value="1"/>
</dbReference>
<evidence type="ECO:0000313" key="3">
    <source>
        <dbReference type="Proteomes" id="UP000188181"/>
    </source>
</evidence>
<dbReference type="Proteomes" id="UP000188181">
    <property type="component" value="Chromosome"/>
</dbReference>
<gene>
    <name evidence="2" type="ORF">SMSP2_01939</name>
</gene>
<dbReference type="SUPFAM" id="SSF48371">
    <property type="entry name" value="ARM repeat"/>
    <property type="match status" value="2"/>
</dbReference>
<keyword evidence="3" id="KW-1185">Reference proteome</keyword>
<evidence type="ECO:0000256" key="1">
    <source>
        <dbReference type="SAM" id="SignalP"/>
    </source>
</evidence>
<dbReference type="OrthoDB" id="282004at2"/>
<dbReference type="InterPro" id="IPR016024">
    <property type="entry name" value="ARM-type_fold"/>
</dbReference>
<dbReference type="Pfam" id="PF13646">
    <property type="entry name" value="HEAT_2"/>
    <property type="match status" value="1"/>
</dbReference>
<dbReference type="KEGG" id="pbas:SMSP2_01939"/>
<dbReference type="GO" id="GO:0016829">
    <property type="term" value="F:lyase activity"/>
    <property type="evidence" value="ECO:0007669"/>
    <property type="project" value="UniProtKB-KW"/>
</dbReference>
<dbReference type="AlphaFoldDB" id="A0A1Q2MFT3"/>
<accession>A0A1Q2MFT3</accession>
<dbReference type="InterPro" id="IPR004155">
    <property type="entry name" value="PBS_lyase_HEAT"/>
</dbReference>
<reference evidence="3" key="1">
    <citation type="submission" date="2017-02" db="EMBL/GenBank/DDBJ databases">
        <title>Comparative genomics and description of representatives of a novel lineage of planctomycetes thriving in anoxic sediments.</title>
        <authorList>
            <person name="Spring S."/>
            <person name="Bunk B."/>
            <person name="Sproer C."/>
        </authorList>
    </citation>
    <scope>NUCLEOTIDE SEQUENCE [LARGE SCALE GENOMIC DNA]</scope>
    <source>
        <strain evidence="3">SM-Chi-D1</strain>
    </source>
</reference>
<dbReference type="GO" id="GO:0016491">
    <property type="term" value="F:oxidoreductase activity"/>
    <property type="evidence" value="ECO:0007669"/>
    <property type="project" value="TreeGrafter"/>
</dbReference>
<dbReference type="STRING" id="1851148.SMSP2_01939"/>
<dbReference type="SMART" id="SM00567">
    <property type="entry name" value="EZ_HEAT"/>
    <property type="match status" value="3"/>
</dbReference>
<dbReference type="RefSeq" id="WP_146683728.1">
    <property type="nucleotide sequence ID" value="NZ_CP019646.1"/>
</dbReference>
<feature type="signal peptide" evidence="1">
    <location>
        <begin position="1"/>
        <end position="29"/>
    </location>
</feature>
<name>A0A1Q2MFT3_9BACT</name>
<keyword evidence="1" id="KW-0732">Signal</keyword>
<dbReference type="PANTHER" id="PTHR12697">
    <property type="entry name" value="PBS LYASE HEAT-LIKE PROTEIN"/>
    <property type="match status" value="1"/>
</dbReference>
<protein>
    <submittedName>
        <fullName evidence="2">Putative lyase</fullName>
    </submittedName>
</protein>
<dbReference type="EMBL" id="CP019646">
    <property type="protein sequence ID" value="AQQ71563.1"/>
    <property type="molecule type" value="Genomic_DNA"/>
</dbReference>
<feature type="chain" id="PRO_5010257419" evidence="1">
    <location>
        <begin position="30"/>
        <end position="327"/>
    </location>
</feature>